<sequence length="329" mass="36180">MNQVKSVNRVFLATVLVTIAAIFINPLVYHASDNYLYILIISQLILIIPSGIYLFRQKKGLADAIGFRKISFGNVVLVVIFAFLIMPLMGLINAFSLLFVRNDTTQVIGSLIGGNGLIVSLLMVGLVPCIMEESVYRGVFFQSYRKANPLKGIFLSGLLFGLIHQNFNQFSYAFVMGVIFAFIIEATDSILSTMIIHFVINSTSVLSLTLSGGANGLADANALSEYTQQISMGYIFSALLPVAAISTMLAYFVFRVLADNSGRWEHVKGIFKKKTKTNFITPSLVIGIILCLVIMVANEYLGRMDGGVQKDEGFVTAIFGVIQTIRNFF</sequence>
<dbReference type="InterPro" id="IPR052710">
    <property type="entry name" value="CAAX_protease"/>
</dbReference>
<feature type="transmembrane region" description="Helical" evidence="1">
    <location>
        <begin position="35"/>
        <end position="55"/>
    </location>
</feature>
<dbReference type="STRING" id="1121322.SAMN02745136_05315"/>
<evidence type="ECO:0000313" key="3">
    <source>
        <dbReference type="EMBL" id="SHL61260.1"/>
    </source>
</evidence>
<dbReference type="Proteomes" id="UP000184386">
    <property type="component" value="Unassembled WGS sequence"/>
</dbReference>
<dbReference type="GO" id="GO:0080120">
    <property type="term" value="P:CAAX-box protein maturation"/>
    <property type="evidence" value="ECO:0007669"/>
    <property type="project" value="UniProtKB-ARBA"/>
</dbReference>
<feature type="transmembrane region" description="Helical" evidence="1">
    <location>
        <begin position="106"/>
        <end position="127"/>
    </location>
</feature>
<feature type="transmembrane region" description="Helical" evidence="1">
    <location>
        <begin position="148"/>
        <end position="164"/>
    </location>
</feature>
<organism evidence="3 4">
    <name type="scientific">Anaerocolumna jejuensis DSM 15929</name>
    <dbReference type="NCBI Taxonomy" id="1121322"/>
    <lineage>
        <taxon>Bacteria</taxon>
        <taxon>Bacillati</taxon>
        <taxon>Bacillota</taxon>
        <taxon>Clostridia</taxon>
        <taxon>Lachnospirales</taxon>
        <taxon>Lachnospiraceae</taxon>
        <taxon>Anaerocolumna</taxon>
    </lineage>
</organism>
<accession>A0A1M7C203</accession>
<dbReference type="OrthoDB" id="2035856at2"/>
<dbReference type="EMBL" id="FRAC01000040">
    <property type="protein sequence ID" value="SHL61260.1"/>
    <property type="molecule type" value="Genomic_DNA"/>
</dbReference>
<dbReference type="AlphaFoldDB" id="A0A1M7C203"/>
<dbReference type="InterPro" id="IPR003675">
    <property type="entry name" value="Rce1/LyrA-like_dom"/>
</dbReference>
<reference evidence="3 4" key="1">
    <citation type="submission" date="2016-11" db="EMBL/GenBank/DDBJ databases">
        <authorList>
            <person name="Jaros S."/>
            <person name="Januszkiewicz K."/>
            <person name="Wedrychowicz H."/>
        </authorList>
    </citation>
    <scope>NUCLEOTIDE SEQUENCE [LARGE SCALE GENOMIC DNA]</scope>
    <source>
        <strain evidence="3 4">DSM 15929</strain>
    </source>
</reference>
<gene>
    <name evidence="3" type="ORF">SAMN02745136_05315</name>
</gene>
<dbReference type="PANTHER" id="PTHR36435">
    <property type="entry name" value="SLR1288 PROTEIN"/>
    <property type="match status" value="1"/>
</dbReference>
<feature type="transmembrane region" description="Helical" evidence="1">
    <location>
        <begin position="7"/>
        <end position="29"/>
    </location>
</feature>
<keyword evidence="1" id="KW-0472">Membrane</keyword>
<feature type="domain" description="CAAX prenyl protease 2/Lysostaphin resistance protein A-like" evidence="2">
    <location>
        <begin position="117"/>
        <end position="202"/>
    </location>
</feature>
<feature type="transmembrane region" description="Helical" evidence="1">
    <location>
        <begin position="234"/>
        <end position="258"/>
    </location>
</feature>
<feature type="transmembrane region" description="Helical" evidence="1">
    <location>
        <begin position="75"/>
        <end position="100"/>
    </location>
</feature>
<dbReference type="RefSeq" id="WP_073280216.1">
    <property type="nucleotide sequence ID" value="NZ_FRAC01000040.1"/>
</dbReference>
<evidence type="ECO:0000256" key="1">
    <source>
        <dbReference type="SAM" id="Phobius"/>
    </source>
</evidence>
<keyword evidence="4" id="KW-1185">Reference proteome</keyword>
<keyword evidence="1" id="KW-0812">Transmembrane</keyword>
<evidence type="ECO:0000313" key="4">
    <source>
        <dbReference type="Proteomes" id="UP000184386"/>
    </source>
</evidence>
<proteinExistence type="predicted"/>
<feature type="transmembrane region" description="Helical" evidence="1">
    <location>
        <begin position="279"/>
        <end position="297"/>
    </location>
</feature>
<dbReference type="PANTHER" id="PTHR36435:SF1">
    <property type="entry name" value="CAAX AMINO TERMINAL PROTEASE FAMILY PROTEIN"/>
    <property type="match status" value="1"/>
</dbReference>
<feature type="transmembrane region" description="Helical" evidence="1">
    <location>
        <begin position="194"/>
        <end position="214"/>
    </location>
</feature>
<feature type="transmembrane region" description="Helical" evidence="1">
    <location>
        <begin position="170"/>
        <end position="187"/>
    </location>
</feature>
<name>A0A1M7C203_9FIRM</name>
<dbReference type="GO" id="GO:0004175">
    <property type="term" value="F:endopeptidase activity"/>
    <property type="evidence" value="ECO:0007669"/>
    <property type="project" value="UniProtKB-ARBA"/>
</dbReference>
<dbReference type="Pfam" id="PF02517">
    <property type="entry name" value="Rce1-like"/>
    <property type="match status" value="1"/>
</dbReference>
<protein>
    <recommendedName>
        <fullName evidence="2">CAAX prenyl protease 2/Lysostaphin resistance protein A-like domain-containing protein</fullName>
    </recommendedName>
</protein>
<evidence type="ECO:0000259" key="2">
    <source>
        <dbReference type="Pfam" id="PF02517"/>
    </source>
</evidence>
<keyword evidence="1" id="KW-1133">Transmembrane helix</keyword>